<dbReference type="Proteomes" id="UP000780801">
    <property type="component" value="Unassembled WGS sequence"/>
</dbReference>
<organism evidence="1 2">
    <name type="scientific">Lunasporangiospora selenospora</name>
    <dbReference type="NCBI Taxonomy" id="979761"/>
    <lineage>
        <taxon>Eukaryota</taxon>
        <taxon>Fungi</taxon>
        <taxon>Fungi incertae sedis</taxon>
        <taxon>Mucoromycota</taxon>
        <taxon>Mortierellomycotina</taxon>
        <taxon>Mortierellomycetes</taxon>
        <taxon>Mortierellales</taxon>
        <taxon>Mortierellaceae</taxon>
        <taxon>Lunasporangiospora</taxon>
    </lineage>
</organism>
<dbReference type="AlphaFoldDB" id="A0A9P6FQ89"/>
<reference evidence="1" key="1">
    <citation type="journal article" date="2020" name="Fungal Divers.">
        <title>Resolving the Mortierellaceae phylogeny through synthesis of multi-gene phylogenetics and phylogenomics.</title>
        <authorList>
            <person name="Vandepol N."/>
            <person name="Liber J."/>
            <person name="Desiro A."/>
            <person name="Na H."/>
            <person name="Kennedy M."/>
            <person name="Barry K."/>
            <person name="Grigoriev I.V."/>
            <person name="Miller A.N."/>
            <person name="O'Donnell K."/>
            <person name="Stajich J.E."/>
            <person name="Bonito G."/>
        </authorList>
    </citation>
    <scope>NUCLEOTIDE SEQUENCE</scope>
    <source>
        <strain evidence="1">KOD1015</strain>
    </source>
</reference>
<dbReference type="EMBL" id="JAABOA010002771">
    <property type="protein sequence ID" value="KAF9579419.1"/>
    <property type="molecule type" value="Genomic_DNA"/>
</dbReference>
<comment type="caution">
    <text evidence="1">The sequence shown here is derived from an EMBL/GenBank/DDBJ whole genome shotgun (WGS) entry which is preliminary data.</text>
</comment>
<evidence type="ECO:0000313" key="2">
    <source>
        <dbReference type="Proteomes" id="UP000780801"/>
    </source>
</evidence>
<gene>
    <name evidence="1" type="ORF">BGW38_004321</name>
</gene>
<accession>A0A9P6FQ89</accession>
<sequence>MAAEAAYKAKVPAKSEAVTLLLTNGLNAILSDLAKLLFNNIKASFKTSESLGALDLLKGQEGKNIREVLDGFLMKNATVQFNANLGSEISAVITKHIGPNGKIDTQGMITDITAIIETHAKKMMDYIDLNIKSYVQEHIHAPSATESLLGNSSAAQGSAGLKIEVYVSAITETIATDQKSALESALAQ</sequence>
<keyword evidence="2" id="KW-1185">Reference proteome</keyword>
<protein>
    <submittedName>
        <fullName evidence="1">Uncharacterized protein</fullName>
    </submittedName>
</protein>
<evidence type="ECO:0000313" key="1">
    <source>
        <dbReference type="EMBL" id="KAF9579419.1"/>
    </source>
</evidence>
<name>A0A9P6FQ89_9FUNG</name>
<proteinExistence type="predicted"/>